<keyword evidence="1" id="KW-0732">Signal</keyword>
<comment type="caution">
    <text evidence="2">The sequence shown here is derived from an EMBL/GenBank/DDBJ whole genome shotgun (WGS) entry which is preliminary data.</text>
</comment>
<evidence type="ECO:0000313" key="3">
    <source>
        <dbReference type="Proteomes" id="UP000035034"/>
    </source>
</evidence>
<evidence type="ECO:0000256" key="1">
    <source>
        <dbReference type="SAM" id="SignalP"/>
    </source>
</evidence>
<dbReference type="RefSeq" id="WP_007318745.1">
    <property type="nucleotide sequence ID" value="NZ_BAEH01000083.1"/>
</dbReference>
<dbReference type="eggNOG" id="ENOG5031VS3">
    <property type="taxonomic scope" value="Bacteria"/>
</dbReference>
<evidence type="ECO:0000313" key="2">
    <source>
        <dbReference type="EMBL" id="GAB19410.1"/>
    </source>
</evidence>
<dbReference type="AlphaFoldDB" id="H0R2V9"/>
<proteinExistence type="predicted"/>
<gene>
    <name evidence="2" type="ORF">GOEFS_083_00420</name>
</gene>
<keyword evidence="3" id="KW-1185">Reference proteome</keyword>
<feature type="chain" id="PRO_5003538097" evidence="1">
    <location>
        <begin position="26"/>
        <end position="165"/>
    </location>
</feature>
<accession>H0R2V9</accession>
<dbReference type="OrthoDB" id="4376332at2"/>
<dbReference type="STRING" id="1077974.GOEFS_083_00420"/>
<name>H0R2V9_9ACTN</name>
<sequence>MKHKVVTATLAAATALTVCATPAHAVGSSDIFGSAGSSDFGSSSGKQQHYGKLGRADAPNGVRSINVWVLPGSGVKADDSGVYPKNSQIGVKWNSVIQTGEEVGGNECKMTVKLTGPKVTAKNGTMKSRFCTSRKLFKLKAAGDYSITVTDAVSGASNAIKFTLR</sequence>
<reference evidence="2 3" key="1">
    <citation type="submission" date="2011-12" db="EMBL/GenBank/DDBJ databases">
        <title>Whole genome shotgun sequence of Gordonia effusa NBRC 100432.</title>
        <authorList>
            <person name="Yoshida I."/>
            <person name="Takarada H."/>
            <person name="Hosoyama A."/>
            <person name="Tsuchikane K."/>
            <person name="Katsumata H."/>
            <person name="Yamazaki S."/>
            <person name="Fujita N."/>
        </authorList>
    </citation>
    <scope>NUCLEOTIDE SEQUENCE [LARGE SCALE GENOMIC DNA]</scope>
    <source>
        <strain evidence="2 3">NBRC 100432</strain>
    </source>
</reference>
<organism evidence="2 3">
    <name type="scientific">Gordonia effusa NBRC 100432</name>
    <dbReference type="NCBI Taxonomy" id="1077974"/>
    <lineage>
        <taxon>Bacteria</taxon>
        <taxon>Bacillati</taxon>
        <taxon>Actinomycetota</taxon>
        <taxon>Actinomycetes</taxon>
        <taxon>Mycobacteriales</taxon>
        <taxon>Gordoniaceae</taxon>
        <taxon>Gordonia</taxon>
    </lineage>
</organism>
<dbReference type="Proteomes" id="UP000035034">
    <property type="component" value="Unassembled WGS sequence"/>
</dbReference>
<protein>
    <submittedName>
        <fullName evidence="2">Uncharacterized protein</fullName>
    </submittedName>
</protein>
<dbReference type="EMBL" id="BAEH01000083">
    <property type="protein sequence ID" value="GAB19410.1"/>
    <property type="molecule type" value="Genomic_DNA"/>
</dbReference>
<feature type="signal peptide" evidence="1">
    <location>
        <begin position="1"/>
        <end position="25"/>
    </location>
</feature>